<feature type="signal peptide" evidence="12">
    <location>
        <begin position="1"/>
        <end position="29"/>
    </location>
</feature>
<evidence type="ECO:0000256" key="6">
    <source>
        <dbReference type="ARBA" id="ARBA00023065"/>
    </source>
</evidence>
<evidence type="ECO:0000313" key="16">
    <source>
        <dbReference type="Proteomes" id="UP000214880"/>
    </source>
</evidence>
<evidence type="ECO:0000313" key="15">
    <source>
        <dbReference type="EMBL" id="SDL85081.1"/>
    </source>
</evidence>
<feature type="domain" description="TonB-dependent receptor plug" evidence="14">
    <location>
        <begin position="53"/>
        <end position="165"/>
    </location>
</feature>
<dbReference type="AlphaFoldDB" id="A0A1G9NFI4"/>
<dbReference type="RefSeq" id="WP_217636831.1">
    <property type="nucleotide sequence ID" value="NZ_FNHB01000001.1"/>
</dbReference>
<dbReference type="PANTHER" id="PTHR30069">
    <property type="entry name" value="TONB-DEPENDENT OUTER MEMBRANE RECEPTOR"/>
    <property type="match status" value="1"/>
</dbReference>
<dbReference type="GO" id="GO:0044718">
    <property type="term" value="P:siderophore transmembrane transport"/>
    <property type="evidence" value="ECO:0007669"/>
    <property type="project" value="TreeGrafter"/>
</dbReference>
<dbReference type="Gene3D" id="2.170.130.10">
    <property type="entry name" value="TonB-dependent receptor, plug domain"/>
    <property type="match status" value="1"/>
</dbReference>
<keyword evidence="3 10" id="KW-1134">Transmembrane beta strand</keyword>
<dbReference type="SUPFAM" id="SSF56935">
    <property type="entry name" value="Porins"/>
    <property type="match status" value="1"/>
</dbReference>
<feature type="chain" id="PRO_5011438498" evidence="12">
    <location>
        <begin position="30"/>
        <end position="698"/>
    </location>
</feature>
<organism evidence="15 16">
    <name type="scientific">Dendrosporobacter quercicolus</name>
    <dbReference type="NCBI Taxonomy" id="146817"/>
    <lineage>
        <taxon>Bacteria</taxon>
        <taxon>Bacillati</taxon>
        <taxon>Bacillota</taxon>
        <taxon>Negativicutes</taxon>
        <taxon>Selenomonadales</taxon>
        <taxon>Sporomusaceae</taxon>
        <taxon>Dendrosporobacter</taxon>
    </lineage>
</organism>
<dbReference type="Pfam" id="PF00593">
    <property type="entry name" value="TonB_dep_Rec_b-barrel"/>
    <property type="match status" value="1"/>
</dbReference>
<evidence type="ECO:0000256" key="11">
    <source>
        <dbReference type="RuleBase" id="RU003357"/>
    </source>
</evidence>
<evidence type="ECO:0000256" key="7">
    <source>
        <dbReference type="ARBA" id="ARBA00023077"/>
    </source>
</evidence>
<keyword evidence="4 10" id="KW-0812">Transmembrane</keyword>
<dbReference type="PANTHER" id="PTHR30069:SF53">
    <property type="entry name" value="COLICIN I RECEPTOR-RELATED"/>
    <property type="match status" value="1"/>
</dbReference>
<dbReference type="EMBL" id="FNHB01000001">
    <property type="protein sequence ID" value="SDL85081.1"/>
    <property type="molecule type" value="Genomic_DNA"/>
</dbReference>
<dbReference type="PROSITE" id="PS52016">
    <property type="entry name" value="TONB_DEPENDENT_REC_3"/>
    <property type="match status" value="1"/>
</dbReference>
<dbReference type="Pfam" id="PF07715">
    <property type="entry name" value="Plug"/>
    <property type="match status" value="1"/>
</dbReference>
<feature type="domain" description="TonB-dependent receptor-like beta-barrel" evidence="13">
    <location>
        <begin position="239"/>
        <end position="653"/>
    </location>
</feature>
<comment type="subcellular location">
    <subcellularLocation>
        <location evidence="1 10">Cell outer membrane</location>
        <topology evidence="1 10">Multi-pass membrane protein</topology>
    </subcellularLocation>
</comment>
<dbReference type="STRING" id="146817.SAMN04488502_101993"/>
<evidence type="ECO:0000256" key="12">
    <source>
        <dbReference type="SAM" id="SignalP"/>
    </source>
</evidence>
<sequence>MKFGKKQNKSQVGLLAISLSVAMSLPAYAAENNYVFQFEEVVVTASGFEQDIVDAPASITVITKEEINRRGYVDLAGVLSDVEGVDVRSAPSRLGGASVSIRGMTSDYTLVLVDGIPQNGTKDVGPGGYSVGLGTFVPPLASIERIEVIRGPMSTLYGTEAMGGVVNIITKKITDEWRHNLTLDHTIHENSEWGSVTRYSLYSSGPLTEDKVGLALRGNFLRRGGSAVTNDQGNTVTARAVNPIALRNYSLGGKVTWKLDDTNSLWLDADTATSDFSKAPDQISTFFNPLRFDRDKLTLGSANKVSYGDWSTTLTYNATELKGYGAVTGGPPRELKNDNLIFETKLVAPAGEAHTLTVGGRYWDEELVDGVVASAGFGKLTAHTTSLFAEDEWRLREGLALTYGARYDRHSSFGGQVSPRGYLVWKADNKWTLKGGVSTGFKAPTLSQATDGHVGFTGANAVNPVYVLGNPNLKPEKSINKELGFYYQESSGFSANATLFHTDFKNRINSTDTWADENGQLYQSYENINKAKIEGLELGAKIPLAQDLALNLNYTYLTSEQIGGANDGLQLNSTPKHAVNARLNWQADEKTTAWLRAEYRAKMIRYNNKTLDATQQAVVDAFGKHLPSYTVLDLGVSRKLNQNVTLNFAVNNLLDKDFGESIRIGSATHYKYVGGPGQTPTGTYLAGRNYWVSLNYNF</sequence>
<evidence type="ECO:0000256" key="3">
    <source>
        <dbReference type="ARBA" id="ARBA00022452"/>
    </source>
</evidence>
<reference evidence="15 16" key="1">
    <citation type="submission" date="2016-10" db="EMBL/GenBank/DDBJ databases">
        <authorList>
            <person name="de Groot N.N."/>
        </authorList>
    </citation>
    <scope>NUCLEOTIDE SEQUENCE [LARGE SCALE GENOMIC DNA]</scope>
    <source>
        <strain evidence="15 16">DSM 1736</strain>
    </source>
</reference>
<comment type="similarity">
    <text evidence="10 11">Belongs to the TonB-dependent receptor family.</text>
</comment>
<gene>
    <name evidence="15" type="ORF">SAMN04488502_101993</name>
</gene>
<protein>
    <submittedName>
        <fullName evidence="15">Outer membrane receptor for ferrienterochelin and colicins</fullName>
    </submittedName>
</protein>
<keyword evidence="5 12" id="KW-0732">Signal</keyword>
<evidence type="ECO:0000256" key="1">
    <source>
        <dbReference type="ARBA" id="ARBA00004571"/>
    </source>
</evidence>
<name>A0A1G9NFI4_9FIRM</name>
<keyword evidence="15" id="KW-0675">Receptor</keyword>
<evidence type="ECO:0000256" key="8">
    <source>
        <dbReference type="ARBA" id="ARBA00023136"/>
    </source>
</evidence>
<dbReference type="CDD" id="cd01347">
    <property type="entry name" value="ligand_gated_channel"/>
    <property type="match status" value="1"/>
</dbReference>
<dbReference type="InterPro" id="IPR000531">
    <property type="entry name" value="Beta-barrel_TonB"/>
</dbReference>
<dbReference type="Proteomes" id="UP000214880">
    <property type="component" value="Unassembled WGS sequence"/>
</dbReference>
<keyword evidence="16" id="KW-1185">Reference proteome</keyword>
<evidence type="ECO:0000259" key="14">
    <source>
        <dbReference type="Pfam" id="PF07715"/>
    </source>
</evidence>
<evidence type="ECO:0000256" key="5">
    <source>
        <dbReference type="ARBA" id="ARBA00022729"/>
    </source>
</evidence>
<dbReference type="GO" id="GO:0009279">
    <property type="term" value="C:cell outer membrane"/>
    <property type="evidence" value="ECO:0007669"/>
    <property type="project" value="UniProtKB-SubCell"/>
</dbReference>
<keyword evidence="6" id="KW-0406">Ion transport</keyword>
<evidence type="ECO:0000259" key="13">
    <source>
        <dbReference type="Pfam" id="PF00593"/>
    </source>
</evidence>
<proteinExistence type="inferred from homology"/>
<dbReference type="GO" id="GO:0015344">
    <property type="term" value="F:siderophore uptake transmembrane transporter activity"/>
    <property type="evidence" value="ECO:0007669"/>
    <property type="project" value="TreeGrafter"/>
</dbReference>
<evidence type="ECO:0000256" key="10">
    <source>
        <dbReference type="PROSITE-ProRule" id="PRU01360"/>
    </source>
</evidence>
<keyword evidence="8 10" id="KW-0472">Membrane</keyword>
<accession>A0A1G9NFI4</accession>
<dbReference type="Gene3D" id="2.40.170.20">
    <property type="entry name" value="TonB-dependent receptor, beta-barrel domain"/>
    <property type="match status" value="1"/>
</dbReference>
<dbReference type="InterPro" id="IPR037066">
    <property type="entry name" value="Plug_dom_sf"/>
</dbReference>
<keyword evidence="7 11" id="KW-0798">TonB box</keyword>
<keyword evidence="2 10" id="KW-0813">Transport</keyword>
<evidence type="ECO:0000256" key="4">
    <source>
        <dbReference type="ARBA" id="ARBA00022692"/>
    </source>
</evidence>
<dbReference type="InterPro" id="IPR039426">
    <property type="entry name" value="TonB-dep_rcpt-like"/>
</dbReference>
<keyword evidence="9 10" id="KW-0998">Cell outer membrane</keyword>
<dbReference type="InterPro" id="IPR036942">
    <property type="entry name" value="Beta-barrel_TonB_sf"/>
</dbReference>
<dbReference type="InterPro" id="IPR012910">
    <property type="entry name" value="Plug_dom"/>
</dbReference>
<evidence type="ECO:0000256" key="9">
    <source>
        <dbReference type="ARBA" id="ARBA00023237"/>
    </source>
</evidence>
<evidence type="ECO:0000256" key="2">
    <source>
        <dbReference type="ARBA" id="ARBA00022448"/>
    </source>
</evidence>